<reference evidence="3 4" key="1">
    <citation type="submission" date="2018-06" db="EMBL/GenBank/DDBJ databases">
        <title>Mucibacter soli gen. nov., sp. nov., a new member of the family Chitinophagaceae producing mucin.</title>
        <authorList>
            <person name="Kim M.-K."/>
            <person name="Park S."/>
            <person name="Kim T.-S."/>
            <person name="Joung Y."/>
            <person name="Han J.-H."/>
            <person name="Kim S.B."/>
        </authorList>
    </citation>
    <scope>NUCLEOTIDE SEQUENCE [LARGE SCALE GENOMIC DNA]</scope>
    <source>
        <strain evidence="3 4">R1-15</strain>
    </source>
</reference>
<evidence type="ECO:0000313" key="4">
    <source>
        <dbReference type="Proteomes" id="UP000248745"/>
    </source>
</evidence>
<dbReference type="Pfam" id="PF01075">
    <property type="entry name" value="Glyco_transf_9"/>
    <property type="match status" value="1"/>
</dbReference>
<organism evidence="3 4">
    <name type="scientific">Taibaiella soli</name>
    <dbReference type="NCBI Taxonomy" id="1649169"/>
    <lineage>
        <taxon>Bacteria</taxon>
        <taxon>Pseudomonadati</taxon>
        <taxon>Bacteroidota</taxon>
        <taxon>Chitinophagia</taxon>
        <taxon>Chitinophagales</taxon>
        <taxon>Chitinophagaceae</taxon>
        <taxon>Taibaiella</taxon>
    </lineage>
</organism>
<dbReference type="GO" id="GO:0005829">
    <property type="term" value="C:cytosol"/>
    <property type="evidence" value="ECO:0007669"/>
    <property type="project" value="TreeGrafter"/>
</dbReference>
<dbReference type="SUPFAM" id="SSF53756">
    <property type="entry name" value="UDP-Glycosyltransferase/glycogen phosphorylase"/>
    <property type="match status" value="1"/>
</dbReference>
<dbReference type="Proteomes" id="UP000248745">
    <property type="component" value="Unassembled WGS sequence"/>
</dbReference>
<dbReference type="GO" id="GO:0009244">
    <property type="term" value="P:lipopolysaccharide core region biosynthetic process"/>
    <property type="evidence" value="ECO:0007669"/>
    <property type="project" value="TreeGrafter"/>
</dbReference>
<dbReference type="InterPro" id="IPR051199">
    <property type="entry name" value="LPS_LOS_Heptosyltrfase"/>
</dbReference>
<protein>
    <submittedName>
        <fullName evidence="3">Glycosyl transferase</fullName>
    </submittedName>
</protein>
<accession>A0A2W2BD84</accession>
<keyword evidence="1" id="KW-0328">Glycosyltransferase</keyword>
<dbReference type="EMBL" id="QKTW01000006">
    <property type="protein sequence ID" value="PZF74209.1"/>
    <property type="molecule type" value="Genomic_DNA"/>
</dbReference>
<dbReference type="Gene3D" id="3.40.50.2000">
    <property type="entry name" value="Glycogen Phosphorylase B"/>
    <property type="match status" value="2"/>
</dbReference>
<name>A0A2W2BD84_9BACT</name>
<evidence type="ECO:0000256" key="1">
    <source>
        <dbReference type="ARBA" id="ARBA00022676"/>
    </source>
</evidence>
<dbReference type="RefSeq" id="WP_110997625.1">
    <property type="nucleotide sequence ID" value="NZ_QKTW01000006.1"/>
</dbReference>
<dbReference type="CDD" id="cd03789">
    <property type="entry name" value="GT9_LPS_heptosyltransferase"/>
    <property type="match status" value="1"/>
</dbReference>
<dbReference type="OrthoDB" id="9768048at2"/>
<keyword evidence="4" id="KW-1185">Reference proteome</keyword>
<gene>
    <name evidence="3" type="ORF">DN068_04105</name>
</gene>
<sequence length="334" mass="38082">MKVLIVRFSSIGDIVLTTPVVRCLKQQRPDAEVHYLTKSAYRAVVAHNPYIDKCIYLEDDLNKTIEELKKERYDYVIDLHNNLRTARVKKALGAESHAFPKLNVEKWLLVNFKIDMMPDKSIVERYFEAVKPLGIRNDGQGLDYFIPDTQKITNDDIPMSHWAGYVACVIGGSYNTKKFPVEKWKEFCAAVPFPVMLLGGAEDRDEGQLIVGEDSIKIYNACGKFNLNESADLVKRAKVVVTNDTGLMHVATAFRKNVISLWGNTSPEMGMFPYYGFNNLKDRVAPQSVIMEKKGLRCHPCSKLGYDKCPKKHFKCMRDLNVTTIVEQVISFWN</sequence>
<comment type="caution">
    <text evidence="3">The sequence shown here is derived from an EMBL/GenBank/DDBJ whole genome shotgun (WGS) entry which is preliminary data.</text>
</comment>
<dbReference type="AlphaFoldDB" id="A0A2W2BD84"/>
<keyword evidence="2 3" id="KW-0808">Transferase</keyword>
<proteinExistence type="predicted"/>
<dbReference type="PANTHER" id="PTHR30160">
    <property type="entry name" value="TETRAACYLDISACCHARIDE 4'-KINASE-RELATED"/>
    <property type="match status" value="1"/>
</dbReference>
<evidence type="ECO:0000256" key="2">
    <source>
        <dbReference type="ARBA" id="ARBA00022679"/>
    </source>
</evidence>
<dbReference type="GO" id="GO:0008713">
    <property type="term" value="F:ADP-heptose-lipopolysaccharide heptosyltransferase activity"/>
    <property type="evidence" value="ECO:0007669"/>
    <property type="project" value="TreeGrafter"/>
</dbReference>
<dbReference type="InterPro" id="IPR002201">
    <property type="entry name" value="Glyco_trans_9"/>
</dbReference>
<dbReference type="PANTHER" id="PTHR30160:SF1">
    <property type="entry name" value="LIPOPOLYSACCHARIDE 1,2-N-ACETYLGLUCOSAMINETRANSFERASE-RELATED"/>
    <property type="match status" value="1"/>
</dbReference>
<evidence type="ECO:0000313" key="3">
    <source>
        <dbReference type="EMBL" id="PZF74209.1"/>
    </source>
</evidence>